<dbReference type="InterPro" id="IPR019257">
    <property type="entry name" value="MeTrfase_dom"/>
</dbReference>
<organism evidence="6 7">
    <name type="scientific">Apiospora arundinis</name>
    <dbReference type="NCBI Taxonomy" id="335852"/>
    <lineage>
        <taxon>Eukaryota</taxon>
        <taxon>Fungi</taxon>
        <taxon>Dikarya</taxon>
        <taxon>Ascomycota</taxon>
        <taxon>Pezizomycotina</taxon>
        <taxon>Sordariomycetes</taxon>
        <taxon>Xylariomycetidae</taxon>
        <taxon>Amphisphaeriales</taxon>
        <taxon>Apiosporaceae</taxon>
        <taxon>Apiospora</taxon>
    </lineage>
</organism>
<dbReference type="Proteomes" id="UP001390339">
    <property type="component" value="Unassembled WGS sequence"/>
</dbReference>
<dbReference type="PANTHER" id="PTHR43397:SF2">
    <property type="entry name" value="HISTIDINE-SPECIFIC METHYLTRANSFERASE SAM-DEPENDENT DOMAIN-CONTAINING PROTEIN"/>
    <property type="match status" value="1"/>
</dbReference>
<proteinExistence type="inferred from homology"/>
<evidence type="ECO:0000313" key="6">
    <source>
        <dbReference type="EMBL" id="KAK8851311.1"/>
    </source>
</evidence>
<reference evidence="6 7" key="1">
    <citation type="journal article" date="2024" name="IMA Fungus">
        <title>Apiospora arundinis, a panoply of carbohydrate-active enzymes and secondary metabolites.</title>
        <authorList>
            <person name="Sorensen T."/>
            <person name="Petersen C."/>
            <person name="Muurmann A.T."/>
            <person name="Christiansen J.V."/>
            <person name="Brundto M.L."/>
            <person name="Overgaard C.K."/>
            <person name="Boysen A.T."/>
            <person name="Wollenberg R.D."/>
            <person name="Larsen T.O."/>
            <person name="Sorensen J.L."/>
            <person name="Nielsen K.L."/>
            <person name="Sondergaard T.E."/>
        </authorList>
    </citation>
    <scope>NUCLEOTIDE SEQUENCE [LARGE SCALE GENOMIC DNA]</scope>
    <source>
        <strain evidence="6 7">AAU 773</strain>
    </source>
</reference>
<dbReference type="Gene3D" id="3.40.50.150">
    <property type="entry name" value="Vaccinia Virus protein VP39"/>
    <property type="match status" value="1"/>
</dbReference>
<comment type="caution">
    <text evidence="6">The sequence shown here is derived from an EMBL/GenBank/DDBJ whole genome shotgun (WGS) entry which is preliminary data.</text>
</comment>
<evidence type="ECO:0000259" key="5">
    <source>
        <dbReference type="Pfam" id="PF10017"/>
    </source>
</evidence>
<dbReference type="PANTHER" id="PTHR43397">
    <property type="entry name" value="ERGOTHIONEINE BIOSYNTHESIS PROTEIN 1"/>
    <property type="match status" value="1"/>
</dbReference>
<dbReference type="InterPro" id="IPR017804">
    <property type="entry name" value="MeTrfase_EgtD-like"/>
</dbReference>
<protein>
    <recommendedName>
        <fullName evidence="5">Histidine-specific methyltransferase SAM-dependent domain-containing protein</fullName>
    </recommendedName>
</protein>
<evidence type="ECO:0000256" key="1">
    <source>
        <dbReference type="ARBA" id="ARBA00008361"/>
    </source>
</evidence>
<evidence type="ECO:0000256" key="3">
    <source>
        <dbReference type="ARBA" id="ARBA00022679"/>
    </source>
</evidence>
<keyword evidence="4" id="KW-0949">S-adenosyl-L-methionine</keyword>
<accession>A0ABR2HQL3</accession>
<keyword evidence="3" id="KW-0808">Transferase</keyword>
<sequence length="374" mass="41364">MVSEYELPRIVDIRQGPDHLDLKEEIVRGLELQPPMLPELLLWSDRGQNLFDRYSLGPSYYPFHSELEILSKYGHEVERRMPANGAILELGCGSTRKTQSILAHFCMQQKPIQYFALDVSHQSLTENLTGLRKYLQDSPMVNITGLLGTYDDCVAWLAAGGANSMGSDSLNGLRGGVDGGINGELLTSLTILWLGNSIANLETQAKASAFLSRFGAACRDARLKCQFIVSADICRNKAKIREAYRTRRPEFRNWLLSSLEAANLALCHEAFAADDWAVADRLEGGEGSRGTMAMGIYVKPKRDLQVPLVPPGEIGNQGGEKTKAIAFRKGELVRVIRSGKWGEKCLMQVSESAGFSVQQCWRDSNGDYGEQSGR</sequence>
<comment type="similarity">
    <text evidence="1">Belongs to the methyltransferase superfamily.</text>
</comment>
<evidence type="ECO:0000256" key="2">
    <source>
        <dbReference type="ARBA" id="ARBA00022603"/>
    </source>
</evidence>
<keyword evidence="2" id="KW-0489">Methyltransferase</keyword>
<gene>
    <name evidence="6" type="ORF">PGQ11_013790</name>
</gene>
<dbReference type="PIRSF" id="PIRSF018005">
    <property type="entry name" value="UCP018005"/>
    <property type="match status" value="1"/>
</dbReference>
<dbReference type="InterPro" id="IPR051128">
    <property type="entry name" value="EgtD_Methyltrsf_superfamily"/>
</dbReference>
<evidence type="ECO:0000313" key="7">
    <source>
        <dbReference type="Proteomes" id="UP001390339"/>
    </source>
</evidence>
<feature type="domain" description="Histidine-specific methyltransferase SAM-dependent" evidence="5">
    <location>
        <begin position="23"/>
        <end position="369"/>
    </location>
</feature>
<evidence type="ECO:0000256" key="4">
    <source>
        <dbReference type="ARBA" id="ARBA00022691"/>
    </source>
</evidence>
<dbReference type="EMBL" id="JAPCWZ010000009">
    <property type="protein sequence ID" value="KAK8851311.1"/>
    <property type="molecule type" value="Genomic_DNA"/>
</dbReference>
<dbReference type="Pfam" id="PF10017">
    <property type="entry name" value="Methyltransf_33"/>
    <property type="match status" value="1"/>
</dbReference>
<keyword evidence="7" id="KW-1185">Reference proteome</keyword>
<dbReference type="InterPro" id="IPR029063">
    <property type="entry name" value="SAM-dependent_MTases_sf"/>
</dbReference>
<name>A0ABR2HQL3_9PEZI</name>